<keyword evidence="1" id="KW-1133">Transmembrane helix</keyword>
<feature type="transmembrane region" description="Helical" evidence="1">
    <location>
        <begin position="69"/>
        <end position="92"/>
    </location>
</feature>
<dbReference type="AlphaFoldDB" id="A0A9P4QZ33"/>
<keyword evidence="3" id="KW-1185">Reference proteome</keyword>
<feature type="transmembrane region" description="Helical" evidence="1">
    <location>
        <begin position="33"/>
        <end position="57"/>
    </location>
</feature>
<protein>
    <submittedName>
        <fullName evidence="2">Uncharacterized protein</fullName>
    </submittedName>
</protein>
<organism evidence="2 3">
    <name type="scientific">Polyplosphaeria fusca</name>
    <dbReference type="NCBI Taxonomy" id="682080"/>
    <lineage>
        <taxon>Eukaryota</taxon>
        <taxon>Fungi</taxon>
        <taxon>Dikarya</taxon>
        <taxon>Ascomycota</taxon>
        <taxon>Pezizomycotina</taxon>
        <taxon>Dothideomycetes</taxon>
        <taxon>Pleosporomycetidae</taxon>
        <taxon>Pleosporales</taxon>
        <taxon>Tetraplosphaeriaceae</taxon>
        <taxon>Polyplosphaeria</taxon>
    </lineage>
</organism>
<comment type="caution">
    <text evidence="2">The sequence shown here is derived from an EMBL/GenBank/DDBJ whole genome shotgun (WGS) entry which is preliminary data.</text>
</comment>
<proteinExistence type="predicted"/>
<dbReference type="OrthoDB" id="4502894at2759"/>
<evidence type="ECO:0000313" key="2">
    <source>
        <dbReference type="EMBL" id="KAF2733536.1"/>
    </source>
</evidence>
<evidence type="ECO:0000313" key="3">
    <source>
        <dbReference type="Proteomes" id="UP000799444"/>
    </source>
</evidence>
<keyword evidence="1" id="KW-0812">Transmembrane</keyword>
<dbReference type="EMBL" id="ML996160">
    <property type="protein sequence ID" value="KAF2733536.1"/>
    <property type="molecule type" value="Genomic_DNA"/>
</dbReference>
<keyword evidence="1" id="KW-0472">Membrane</keyword>
<accession>A0A9P4QZ33</accession>
<reference evidence="2" key="1">
    <citation type="journal article" date="2020" name="Stud. Mycol.">
        <title>101 Dothideomycetes genomes: a test case for predicting lifestyles and emergence of pathogens.</title>
        <authorList>
            <person name="Haridas S."/>
            <person name="Albert R."/>
            <person name="Binder M."/>
            <person name="Bloem J."/>
            <person name="Labutti K."/>
            <person name="Salamov A."/>
            <person name="Andreopoulos B."/>
            <person name="Baker S."/>
            <person name="Barry K."/>
            <person name="Bills G."/>
            <person name="Bluhm B."/>
            <person name="Cannon C."/>
            <person name="Castanera R."/>
            <person name="Culley D."/>
            <person name="Daum C."/>
            <person name="Ezra D."/>
            <person name="Gonzalez J."/>
            <person name="Henrissat B."/>
            <person name="Kuo A."/>
            <person name="Liang C."/>
            <person name="Lipzen A."/>
            <person name="Lutzoni F."/>
            <person name="Magnuson J."/>
            <person name="Mondo S."/>
            <person name="Nolan M."/>
            <person name="Ohm R."/>
            <person name="Pangilinan J."/>
            <person name="Park H.-J."/>
            <person name="Ramirez L."/>
            <person name="Alfaro M."/>
            <person name="Sun H."/>
            <person name="Tritt A."/>
            <person name="Yoshinaga Y."/>
            <person name="Zwiers L.-H."/>
            <person name="Turgeon B."/>
            <person name="Goodwin S."/>
            <person name="Spatafora J."/>
            <person name="Crous P."/>
            <person name="Grigoriev I."/>
        </authorList>
    </citation>
    <scope>NUCLEOTIDE SEQUENCE</scope>
    <source>
        <strain evidence="2">CBS 125425</strain>
    </source>
</reference>
<gene>
    <name evidence="2" type="ORF">EJ04DRAFT_438922</name>
</gene>
<evidence type="ECO:0000256" key="1">
    <source>
        <dbReference type="SAM" id="Phobius"/>
    </source>
</evidence>
<dbReference type="Proteomes" id="UP000799444">
    <property type="component" value="Unassembled WGS sequence"/>
</dbReference>
<sequence length="164" mass="17897">MPDALATASIALYALCWPFLKLARGLAVLLSPFWALARFLLLPVTYLATALFTLLSLPFSLNLLDRVETIYAFLGIAGLIGCITGALLYFFFDFLSSTLGINDPPDTDAHANGRTVSAHRAARRKRKAEAVNFRANPAMPSAASPQRRRGLLAQTIIEEEDSDL</sequence>
<name>A0A9P4QZ33_9PLEO</name>